<keyword evidence="13 24" id="KW-0560">Oxidoreductase</keyword>
<dbReference type="InterPro" id="IPR009050">
    <property type="entry name" value="Globin-like_sf"/>
</dbReference>
<dbReference type="CDD" id="cd08922">
    <property type="entry name" value="FHb-globin"/>
    <property type="match status" value="1"/>
</dbReference>
<dbReference type="InterPro" id="IPR017938">
    <property type="entry name" value="Riboflavin_synthase-like_b-brl"/>
</dbReference>
<dbReference type="GO" id="GO:0019825">
    <property type="term" value="F:oxygen binding"/>
    <property type="evidence" value="ECO:0007669"/>
    <property type="project" value="InterPro"/>
</dbReference>
<proteinExistence type="inferred from homology"/>
<dbReference type="GO" id="GO:0046872">
    <property type="term" value="F:metal ion binding"/>
    <property type="evidence" value="ECO:0007669"/>
    <property type="project" value="UniProtKB-KW"/>
</dbReference>
<comment type="cofactor">
    <cofactor evidence="2">
        <name>FAD</name>
        <dbReference type="ChEBI" id="CHEBI:57692"/>
    </cofactor>
</comment>
<evidence type="ECO:0000256" key="17">
    <source>
        <dbReference type="ARBA" id="ARBA00030929"/>
    </source>
</evidence>
<dbReference type="PROSITE" id="PS51384">
    <property type="entry name" value="FAD_FR"/>
    <property type="match status" value="1"/>
</dbReference>
<dbReference type="GO" id="GO:0071949">
    <property type="term" value="F:FAD binding"/>
    <property type="evidence" value="ECO:0007669"/>
    <property type="project" value="TreeGrafter"/>
</dbReference>
<dbReference type="AlphaFoldDB" id="A0A6S6U3G8"/>
<dbReference type="Gene3D" id="3.40.50.80">
    <property type="entry name" value="Nucleotide-binding domain of ferredoxin-NADP reductase (FNR) module"/>
    <property type="match status" value="1"/>
</dbReference>
<keyword evidence="9" id="KW-0285">Flavoprotein</keyword>
<dbReference type="PRINTS" id="PR00410">
    <property type="entry name" value="PHEHYDRXLASE"/>
</dbReference>
<dbReference type="FunFam" id="1.10.490.10:FF:000003">
    <property type="entry name" value="Flavohemoprotein"/>
    <property type="match status" value="1"/>
</dbReference>
<evidence type="ECO:0000313" key="24">
    <source>
        <dbReference type="EMBL" id="CAA6827462.1"/>
    </source>
</evidence>
<dbReference type="Gene3D" id="1.10.490.10">
    <property type="entry name" value="Globins"/>
    <property type="match status" value="1"/>
</dbReference>
<protein>
    <recommendedName>
        <fullName evidence="6">Flavohemoprotein</fullName>
        <ecNumber evidence="5">1.14.12.17</ecNumber>
    </recommendedName>
    <alternativeName>
        <fullName evidence="17">Flavohemoglobin</fullName>
    </alternativeName>
    <alternativeName>
        <fullName evidence="16">Hemoglobin-like protein</fullName>
    </alternativeName>
    <alternativeName>
        <fullName evidence="18">Nitric oxide dioxygenase</fullName>
    </alternativeName>
</protein>
<dbReference type="EC" id="1.14.12.17" evidence="5"/>
<evidence type="ECO:0000256" key="6">
    <source>
        <dbReference type="ARBA" id="ARBA00014637"/>
    </source>
</evidence>
<dbReference type="GO" id="GO:0071500">
    <property type="term" value="P:cellular response to nitrosative stress"/>
    <property type="evidence" value="ECO:0007669"/>
    <property type="project" value="TreeGrafter"/>
</dbReference>
<dbReference type="InterPro" id="IPR000971">
    <property type="entry name" value="Globin"/>
</dbReference>
<dbReference type="FunFam" id="2.40.30.10:FF:000034">
    <property type="entry name" value="Flavohemoprotein"/>
    <property type="match status" value="1"/>
</dbReference>
<dbReference type="SUPFAM" id="SSF46458">
    <property type="entry name" value="Globin-like"/>
    <property type="match status" value="1"/>
</dbReference>
<evidence type="ECO:0000256" key="16">
    <source>
        <dbReference type="ARBA" id="ARBA00030024"/>
    </source>
</evidence>
<evidence type="ECO:0000256" key="13">
    <source>
        <dbReference type="ARBA" id="ARBA00023002"/>
    </source>
</evidence>
<evidence type="ECO:0000259" key="22">
    <source>
        <dbReference type="PROSITE" id="PS01033"/>
    </source>
</evidence>
<keyword evidence="7 21" id="KW-0349">Heme</keyword>
<comment type="cofactor">
    <cofactor evidence="1">
        <name>heme b</name>
        <dbReference type="ChEBI" id="CHEBI:60344"/>
    </cofactor>
</comment>
<name>A0A6S6U3G8_9BACT</name>
<keyword evidence="21" id="KW-0813">Transport</keyword>
<dbReference type="CDD" id="cd06184">
    <property type="entry name" value="flavohem_like_fad_nad_binding"/>
    <property type="match status" value="1"/>
</dbReference>
<reference evidence="24" key="1">
    <citation type="submission" date="2020-01" db="EMBL/GenBank/DDBJ databases">
        <authorList>
            <person name="Meier V. D."/>
            <person name="Meier V D."/>
        </authorList>
    </citation>
    <scope>NUCLEOTIDE SEQUENCE</scope>
    <source>
        <strain evidence="24">HLG_WM_MAG_10</strain>
    </source>
</reference>
<feature type="domain" description="FAD-binding FR-type" evidence="23">
    <location>
        <begin position="152"/>
        <end position="260"/>
    </location>
</feature>
<evidence type="ECO:0000256" key="15">
    <source>
        <dbReference type="ARBA" id="ARBA00023027"/>
    </source>
</evidence>
<dbReference type="InterPro" id="IPR012292">
    <property type="entry name" value="Globin/Proto"/>
</dbReference>
<evidence type="ECO:0000256" key="20">
    <source>
        <dbReference type="ARBA" id="ARBA00049433"/>
    </source>
</evidence>
<evidence type="ECO:0000256" key="2">
    <source>
        <dbReference type="ARBA" id="ARBA00001974"/>
    </source>
</evidence>
<dbReference type="SUPFAM" id="SSF52343">
    <property type="entry name" value="Ferredoxin reductase-like, C-terminal NADP-linked domain"/>
    <property type="match status" value="1"/>
</dbReference>
<keyword evidence="10" id="KW-0479">Metal-binding</keyword>
<dbReference type="FunFam" id="3.40.50.80:FF:000010">
    <property type="entry name" value="Flavohemoprotein"/>
    <property type="match status" value="1"/>
</dbReference>
<comment type="similarity">
    <text evidence="3">In the C-terminal section; belongs to the flavoprotein pyridine nucleotide cytochrome reductase family.</text>
</comment>
<keyword evidence="8 21" id="KW-0561">Oxygen transport</keyword>
<accession>A0A6S6U3G8</accession>
<gene>
    <name evidence="24" type="ORF">HELGO_WM21546</name>
</gene>
<comment type="similarity">
    <text evidence="4">Belongs to the globin family. Two-domain flavohemoproteins subfamily.</text>
</comment>
<evidence type="ECO:0000256" key="5">
    <source>
        <dbReference type="ARBA" id="ARBA00012229"/>
    </source>
</evidence>
<dbReference type="NCBIfam" id="NF009805">
    <property type="entry name" value="PRK13289.1"/>
    <property type="match status" value="1"/>
</dbReference>
<evidence type="ECO:0000256" key="4">
    <source>
        <dbReference type="ARBA" id="ARBA00008414"/>
    </source>
</evidence>
<dbReference type="GO" id="GO:0005344">
    <property type="term" value="F:oxygen carrier activity"/>
    <property type="evidence" value="ECO:0007669"/>
    <property type="project" value="UniProtKB-KW"/>
</dbReference>
<evidence type="ECO:0000256" key="21">
    <source>
        <dbReference type="RuleBase" id="RU000356"/>
    </source>
</evidence>
<dbReference type="Gene3D" id="2.40.30.10">
    <property type="entry name" value="Translation factors"/>
    <property type="match status" value="1"/>
</dbReference>
<dbReference type="PANTHER" id="PTHR43396:SF3">
    <property type="entry name" value="FLAVOHEMOPROTEIN"/>
    <property type="match status" value="1"/>
</dbReference>
<dbReference type="InterPro" id="IPR001433">
    <property type="entry name" value="OxRdtase_FAD/NAD-bd"/>
</dbReference>
<dbReference type="InterPro" id="IPR008333">
    <property type="entry name" value="Cbr1-like_FAD-bd_dom"/>
</dbReference>
<evidence type="ECO:0000256" key="11">
    <source>
        <dbReference type="ARBA" id="ARBA00022827"/>
    </source>
</evidence>
<evidence type="ECO:0000256" key="8">
    <source>
        <dbReference type="ARBA" id="ARBA00022621"/>
    </source>
</evidence>
<dbReference type="InterPro" id="IPR017927">
    <property type="entry name" value="FAD-bd_FR_type"/>
</dbReference>
<dbReference type="GO" id="GO:0008941">
    <property type="term" value="F:nitric oxide dioxygenase NAD(P)H activity"/>
    <property type="evidence" value="ECO:0007669"/>
    <property type="project" value="UniProtKB-EC"/>
</dbReference>
<comment type="catalytic activity">
    <reaction evidence="20">
        <text>2 nitric oxide + NADPH + 2 O2 = 2 nitrate + NADP(+) + H(+)</text>
        <dbReference type="Rhea" id="RHEA:19465"/>
        <dbReference type="ChEBI" id="CHEBI:15378"/>
        <dbReference type="ChEBI" id="CHEBI:15379"/>
        <dbReference type="ChEBI" id="CHEBI:16480"/>
        <dbReference type="ChEBI" id="CHEBI:17632"/>
        <dbReference type="ChEBI" id="CHEBI:57783"/>
        <dbReference type="ChEBI" id="CHEBI:58349"/>
        <dbReference type="EC" id="1.14.12.17"/>
    </reaction>
</comment>
<evidence type="ECO:0000256" key="18">
    <source>
        <dbReference type="ARBA" id="ARBA00033187"/>
    </source>
</evidence>
<evidence type="ECO:0000256" key="14">
    <source>
        <dbReference type="ARBA" id="ARBA00023004"/>
    </source>
</evidence>
<organism evidence="24">
    <name type="scientific">uncultured Aureispira sp</name>
    <dbReference type="NCBI Taxonomy" id="1331704"/>
    <lineage>
        <taxon>Bacteria</taxon>
        <taxon>Pseudomonadati</taxon>
        <taxon>Bacteroidota</taxon>
        <taxon>Saprospiria</taxon>
        <taxon>Saprospirales</taxon>
        <taxon>Saprospiraceae</taxon>
        <taxon>Aureispira</taxon>
        <taxon>environmental samples</taxon>
    </lineage>
</organism>
<evidence type="ECO:0000256" key="1">
    <source>
        <dbReference type="ARBA" id="ARBA00001970"/>
    </source>
</evidence>
<keyword evidence="24" id="KW-0223">Dioxygenase</keyword>
<evidence type="ECO:0000256" key="3">
    <source>
        <dbReference type="ARBA" id="ARBA00006401"/>
    </source>
</evidence>
<dbReference type="InterPro" id="IPR039261">
    <property type="entry name" value="FNR_nucleotide-bd"/>
</dbReference>
<sequence length="401" mass="44006">MISANTIKIVKSTAPVLAEHGEAITRAFYKRLFIRHPEMKNIFNMTHQETGTQPQVLAKAIFMYAQYIDQLEVLGGAVETIAQKHVSLSITPEMYPIIGENLLAGMGEVLGAAATPEIVTAWAEAYDALANILIGREEDLYVDREKSEGGFRGHKDFVVTKKVVESAVITSFYLQCKDGSTIPTFQPGQYLALTFTIPNTTHCYTRNYSLSDCNCKDYFRISVKRETGTPDGVVSNFLHDQVEVGAVLSVGMPSGEFVLKVEDKPVVLIAGGVGITPLMSMYKNLAQQTDRQVTMVQCALNSQARAFEKEIEAGKRAGVKAILLYDQPLDTDVLGTDYDQKGYLDLATLSAIPNLKDSAIYFCGPKAFMANTLSLLNTLEVAEEAIHYEFFGPAEALEGVN</sequence>
<feature type="domain" description="Globin" evidence="22">
    <location>
        <begin position="1"/>
        <end position="138"/>
    </location>
</feature>
<dbReference type="Pfam" id="PF00175">
    <property type="entry name" value="NAD_binding_1"/>
    <property type="match status" value="1"/>
</dbReference>
<dbReference type="Pfam" id="PF00042">
    <property type="entry name" value="Globin"/>
    <property type="match status" value="1"/>
</dbReference>
<dbReference type="EMBL" id="CACVAQ010000402">
    <property type="protein sequence ID" value="CAA6827462.1"/>
    <property type="molecule type" value="Genomic_DNA"/>
</dbReference>
<dbReference type="Pfam" id="PF00970">
    <property type="entry name" value="FAD_binding_6"/>
    <property type="match status" value="1"/>
</dbReference>
<comment type="catalytic activity">
    <reaction evidence="19">
        <text>2 nitric oxide + NADH + 2 O2 = 2 nitrate + NAD(+) + H(+)</text>
        <dbReference type="Rhea" id="RHEA:19469"/>
        <dbReference type="ChEBI" id="CHEBI:15378"/>
        <dbReference type="ChEBI" id="CHEBI:15379"/>
        <dbReference type="ChEBI" id="CHEBI:16480"/>
        <dbReference type="ChEBI" id="CHEBI:17632"/>
        <dbReference type="ChEBI" id="CHEBI:57540"/>
        <dbReference type="ChEBI" id="CHEBI:57945"/>
        <dbReference type="EC" id="1.14.12.17"/>
    </reaction>
</comment>
<keyword evidence="11" id="KW-0274">FAD</keyword>
<dbReference type="PANTHER" id="PTHR43396">
    <property type="entry name" value="FLAVOHEMOPROTEIN"/>
    <property type="match status" value="1"/>
</dbReference>
<dbReference type="SUPFAM" id="SSF63380">
    <property type="entry name" value="Riboflavin synthase domain-like"/>
    <property type="match status" value="1"/>
</dbReference>
<keyword evidence="15" id="KW-0520">NAD</keyword>
<evidence type="ECO:0000256" key="7">
    <source>
        <dbReference type="ARBA" id="ARBA00022617"/>
    </source>
</evidence>
<evidence type="ECO:0000256" key="12">
    <source>
        <dbReference type="ARBA" id="ARBA00022857"/>
    </source>
</evidence>
<evidence type="ECO:0000256" key="19">
    <source>
        <dbReference type="ARBA" id="ARBA00048649"/>
    </source>
</evidence>
<dbReference type="GO" id="GO:0046210">
    <property type="term" value="P:nitric oxide catabolic process"/>
    <property type="evidence" value="ECO:0007669"/>
    <property type="project" value="TreeGrafter"/>
</dbReference>
<keyword evidence="12" id="KW-0521">NADP</keyword>
<dbReference type="GO" id="GO:0020037">
    <property type="term" value="F:heme binding"/>
    <property type="evidence" value="ECO:0007669"/>
    <property type="project" value="InterPro"/>
</dbReference>
<evidence type="ECO:0000256" key="9">
    <source>
        <dbReference type="ARBA" id="ARBA00022630"/>
    </source>
</evidence>
<keyword evidence="14" id="KW-0408">Iron</keyword>
<evidence type="ECO:0000259" key="23">
    <source>
        <dbReference type="PROSITE" id="PS51384"/>
    </source>
</evidence>
<evidence type="ECO:0000256" key="10">
    <source>
        <dbReference type="ARBA" id="ARBA00022723"/>
    </source>
</evidence>
<dbReference type="PROSITE" id="PS01033">
    <property type="entry name" value="GLOBIN"/>
    <property type="match status" value="1"/>
</dbReference>